<protein>
    <recommendedName>
        <fullName evidence="5">V-SNARE coiled-coil homology domain-containing protein</fullName>
    </recommendedName>
</protein>
<evidence type="ECO:0000256" key="3">
    <source>
        <dbReference type="SAM" id="Coils"/>
    </source>
</evidence>
<dbReference type="SUPFAM" id="SSF58038">
    <property type="entry name" value="SNARE fusion complex"/>
    <property type="match status" value="1"/>
</dbReference>
<keyword evidence="4" id="KW-0812">Transmembrane</keyword>
<dbReference type="STRING" id="5888.A0BYN3"/>
<dbReference type="FunFam" id="3.30.450.50:FF:000044">
    <property type="entry name" value="Synaptobrevin 9-2"/>
    <property type="match status" value="1"/>
</dbReference>
<dbReference type="GO" id="GO:0015031">
    <property type="term" value="P:protein transport"/>
    <property type="evidence" value="ECO:0007669"/>
    <property type="project" value="UniProtKB-KW"/>
</dbReference>
<evidence type="ECO:0000256" key="4">
    <source>
        <dbReference type="SAM" id="Phobius"/>
    </source>
</evidence>
<dbReference type="SUPFAM" id="SSF64356">
    <property type="entry name" value="SNARE-like"/>
    <property type="match status" value="1"/>
</dbReference>
<dbReference type="CDD" id="cd15843">
    <property type="entry name" value="R-SNARE"/>
    <property type="match status" value="1"/>
</dbReference>
<dbReference type="InterPro" id="IPR051097">
    <property type="entry name" value="Synaptobrevin-like_transport"/>
</dbReference>
<name>A0BYN3_PARTE</name>
<organism evidence="6 7">
    <name type="scientific">Paramecium tetraurelia</name>
    <dbReference type="NCBI Taxonomy" id="5888"/>
    <lineage>
        <taxon>Eukaryota</taxon>
        <taxon>Sar</taxon>
        <taxon>Alveolata</taxon>
        <taxon>Ciliophora</taxon>
        <taxon>Intramacronucleata</taxon>
        <taxon>Oligohymenophorea</taxon>
        <taxon>Peniculida</taxon>
        <taxon>Parameciidae</taxon>
        <taxon>Paramecium</taxon>
    </lineage>
</organism>
<feature type="domain" description="V-SNARE coiled-coil homology" evidence="5">
    <location>
        <begin position="139"/>
        <end position="199"/>
    </location>
</feature>
<dbReference type="GO" id="GO:0016020">
    <property type="term" value="C:membrane"/>
    <property type="evidence" value="ECO:0007669"/>
    <property type="project" value="InterPro"/>
</dbReference>
<feature type="coiled-coil region" evidence="3">
    <location>
        <begin position="161"/>
        <end position="195"/>
    </location>
</feature>
<dbReference type="AlphaFoldDB" id="A0BYN3"/>
<reference evidence="6 7" key="1">
    <citation type="journal article" date="2006" name="Nature">
        <title>Global trends of whole-genome duplications revealed by the ciliate Paramecium tetraurelia.</title>
        <authorList>
            <consortium name="Genoscope"/>
            <person name="Aury J.-M."/>
            <person name="Jaillon O."/>
            <person name="Duret L."/>
            <person name="Noel B."/>
            <person name="Jubin C."/>
            <person name="Porcel B.M."/>
            <person name="Segurens B."/>
            <person name="Daubin V."/>
            <person name="Anthouard V."/>
            <person name="Aiach N."/>
            <person name="Arnaiz O."/>
            <person name="Billaut A."/>
            <person name="Beisson J."/>
            <person name="Blanc I."/>
            <person name="Bouhouche K."/>
            <person name="Camara F."/>
            <person name="Duharcourt S."/>
            <person name="Guigo R."/>
            <person name="Gogendeau D."/>
            <person name="Katinka M."/>
            <person name="Keller A.-M."/>
            <person name="Kissmehl R."/>
            <person name="Klotz C."/>
            <person name="Koll F."/>
            <person name="Le Moue A."/>
            <person name="Lepere C."/>
            <person name="Malinsky S."/>
            <person name="Nowacki M."/>
            <person name="Nowak J.K."/>
            <person name="Plattner H."/>
            <person name="Poulain J."/>
            <person name="Ruiz F."/>
            <person name="Serrano V."/>
            <person name="Zagulski M."/>
            <person name="Dessen P."/>
            <person name="Betermier M."/>
            <person name="Weissenbach J."/>
            <person name="Scarpelli C."/>
            <person name="Schachter V."/>
            <person name="Sperling L."/>
            <person name="Meyer E."/>
            <person name="Cohen J."/>
            <person name="Wincker P."/>
        </authorList>
    </citation>
    <scope>NUCLEOTIDE SEQUENCE [LARGE SCALE GENOMIC DNA]</scope>
    <source>
        <strain evidence="6 7">Stock d4-2</strain>
    </source>
</reference>
<dbReference type="Gene3D" id="3.30.450.50">
    <property type="entry name" value="Longin domain"/>
    <property type="match status" value="1"/>
</dbReference>
<dbReference type="RefSeq" id="XP_001431048.1">
    <property type="nucleotide sequence ID" value="XM_001431011.1"/>
</dbReference>
<dbReference type="PRINTS" id="PR00219">
    <property type="entry name" value="SYNAPTOBREVN"/>
</dbReference>
<dbReference type="Proteomes" id="UP000000600">
    <property type="component" value="Unassembled WGS sequence"/>
</dbReference>
<dbReference type="EMBL" id="CT868027">
    <property type="protein sequence ID" value="CAK63650.1"/>
    <property type="molecule type" value="Genomic_DNA"/>
</dbReference>
<evidence type="ECO:0000256" key="2">
    <source>
        <dbReference type="PROSITE-ProRule" id="PRU00290"/>
    </source>
</evidence>
<dbReference type="GeneID" id="5016832"/>
<dbReference type="KEGG" id="ptm:GSPATT00033503001"/>
<evidence type="ECO:0000256" key="1">
    <source>
        <dbReference type="ARBA" id="ARBA00022927"/>
    </source>
</evidence>
<dbReference type="OrthoDB" id="343312at2759"/>
<proteinExistence type="predicted"/>
<evidence type="ECO:0000259" key="5">
    <source>
        <dbReference type="PROSITE" id="PS50892"/>
    </source>
</evidence>
<evidence type="ECO:0000313" key="6">
    <source>
        <dbReference type="EMBL" id="CAK63650.1"/>
    </source>
</evidence>
<dbReference type="OMA" id="RVNDHQL"/>
<dbReference type="PROSITE" id="PS50892">
    <property type="entry name" value="V_SNARE"/>
    <property type="match status" value="1"/>
</dbReference>
<dbReference type="InParanoid" id="A0BYN3"/>
<dbReference type="FunFam" id="1.20.5.110:FF:000222">
    <property type="entry name" value="Synaptobrevin 9-2"/>
    <property type="match status" value="1"/>
</dbReference>
<dbReference type="PANTHER" id="PTHR21136:SF168">
    <property type="entry name" value="VESICLE-ASSOCIATED MEMBRANE PROTEIN 9"/>
    <property type="match status" value="1"/>
</dbReference>
<keyword evidence="2 3" id="KW-0175">Coiled coil</keyword>
<sequence length="228" mass="26804">MTSIKAVLIIRVNDHQLLFSKSYNKKNIDQDYQIILEHMSQINPRAEERVTLKTANGVWRYKLDENKIAYALLATESYPDRQINAMIRVRYSNQFKEIEKELKKMPDYVDALPNDVEKYAKIWMKQLHEKYDNLAGVDKVYAAQQKVEEVQIVMEDNIHKMIDHGQQLENLDEKAENLKNQSKQFQQQSHELAKIMYWRNMKLKILIGLIVLAVLLYIIVPLAINASN</sequence>
<dbReference type="eggNOG" id="KOG0859">
    <property type="taxonomic scope" value="Eukaryota"/>
</dbReference>
<keyword evidence="7" id="KW-1185">Reference proteome</keyword>
<accession>A0BYN3</accession>
<dbReference type="PANTHER" id="PTHR21136">
    <property type="entry name" value="SNARE PROTEINS"/>
    <property type="match status" value="1"/>
</dbReference>
<dbReference type="InterPro" id="IPR042855">
    <property type="entry name" value="V_SNARE_CC"/>
</dbReference>
<keyword evidence="1" id="KW-0813">Transport</keyword>
<dbReference type="GO" id="GO:0016192">
    <property type="term" value="P:vesicle-mediated transport"/>
    <property type="evidence" value="ECO:0007669"/>
    <property type="project" value="InterPro"/>
</dbReference>
<gene>
    <name evidence="6" type="ORF">GSPATT00033503001</name>
</gene>
<evidence type="ECO:0000313" key="7">
    <source>
        <dbReference type="Proteomes" id="UP000000600"/>
    </source>
</evidence>
<dbReference type="InterPro" id="IPR001388">
    <property type="entry name" value="Synaptobrevin-like"/>
</dbReference>
<keyword evidence="4" id="KW-1133">Transmembrane helix</keyword>
<dbReference type="Pfam" id="PF00957">
    <property type="entry name" value="Synaptobrevin"/>
    <property type="match status" value="1"/>
</dbReference>
<feature type="transmembrane region" description="Helical" evidence="4">
    <location>
        <begin position="205"/>
        <end position="224"/>
    </location>
</feature>
<dbReference type="InterPro" id="IPR011012">
    <property type="entry name" value="Longin-like_dom_sf"/>
</dbReference>
<dbReference type="HOGENOM" id="CLU_1221693_0_0_1"/>
<keyword evidence="4" id="KW-0472">Membrane</keyword>
<keyword evidence="1" id="KW-0653">Protein transport</keyword>
<dbReference type="Gene3D" id="1.20.5.110">
    <property type="match status" value="1"/>
</dbReference>